<dbReference type="Pfam" id="PF00072">
    <property type="entry name" value="Response_reg"/>
    <property type="match status" value="1"/>
</dbReference>
<dbReference type="CDD" id="cd01948">
    <property type="entry name" value="EAL"/>
    <property type="match status" value="1"/>
</dbReference>
<dbReference type="PANTHER" id="PTHR33121:SF79">
    <property type="entry name" value="CYCLIC DI-GMP PHOSPHODIESTERASE PDED-RELATED"/>
    <property type="match status" value="1"/>
</dbReference>
<dbReference type="Pfam" id="PF00563">
    <property type="entry name" value="EAL"/>
    <property type="match status" value="1"/>
</dbReference>
<sequence>MNILLLDDEQFMLKILSRQLANLGFKKITPISNPIRALLMLEQGDEIFNLLLLDLQMPGIDGVEFIRHLDRVRYTGGLILISGEDERILQTAKRLAEAHKLQVLGALRKPVTPDQLKAVLKSAPKGSSRAPGKIYDAKALQKGLDNRELVNYYQPQVELVSGRLCGVESLVRWQHPEDGLVFPDQFIDTAEEHNLIDALTGQVLDMALQQAARWLKSELSLQVAVNISMDNLANLDFADEVAFALERANVPHSSLVLEVTESRLMKNPLAPLDILTRLRLKHIGLSIDDFGTGHSSLAQLRDIPFDELKIDRGFIHGAYREEALRAIVEASLGMAKHLRMKTVAEGIEDQSDWDLIQSMGCDYAQGYFIAKPMPAEQLEHWITEWEVRRHNLIPVVS</sequence>
<organism evidence="4 5">
    <name type="scientific">Sedimenticola thiotaurini</name>
    <dbReference type="NCBI Taxonomy" id="1543721"/>
    <lineage>
        <taxon>Bacteria</taxon>
        <taxon>Pseudomonadati</taxon>
        <taxon>Pseudomonadota</taxon>
        <taxon>Gammaproteobacteria</taxon>
        <taxon>Chromatiales</taxon>
        <taxon>Sedimenticolaceae</taxon>
        <taxon>Sedimenticola</taxon>
    </lineage>
</organism>
<dbReference type="SMART" id="SM00448">
    <property type="entry name" value="REC"/>
    <property type="match status" value="1"/>
</dbReference>
<dbReference type="SUPFAM" id="SSF52172">
    <property type="entry name" value="CheY-like"/>
    <property type="match status" value="1"/>
</dbReference>
<dbReference type="RefSeq" id="WP_046858129.1">
    <property type="nucleotide sequence ID" value="NZ_CP011412.1"/>
</dbReference>
<protein>
    <submittedName>
        <fullName evidence="4">Histidine kinase</fullName>
    </submittedName>
</protein>
<dbReference type="GO" id="GO:0000160">
    <property type="term" value="P:phosphorelay signal transduction system"/>
    <property type="evidence" value="ECO:0007669"/>
    <property type="project" value="InterPro"/>
</dbReference>
<dbReference type="GO" id="GO:0016301">
    <property type="term" value="F:kinase activity"/>
    <property type="evidence" value="ECO:0007669"/>
    <property type="project" value="UniProtKB-KW"/>
</dbReference>
<evidence type="ECO:0000313" key="4">
    <source>
        <dbReference type="EMBL" id="AKH19190.1"/>
    </source>
</evidence>
<feature type="modified residue" description="4-aspartylphosphate" evidence="1">
    <location>
        <position position="54"/>
    </location>
</feature>
<keyword evidence="1" id="KW-0597">Phosphoprotein</keyword>
<dbReference type="PROSITE" id="PS50883">
    <property type="entry name" value="EAL"/>
    <property type="match status" value="1"/>
</dbReference>
<evidence type="ECO:0000313" key="5">
    <source>
        <dbReference type="Proteomes" id="UP000034410"/>
    </source>
</evidence>
<dbReference type="PANTHER" id="PTHR33121">
    <property type="entry name" value="CYCLIC DI-GMP PHOSPHODIESTERASE PDEF"/>
    <property type="match status" value="1"/>
</dbReference>
<dbReference type="Proteomes" id="UP000034410">
    <property type="component" value="Chromosome"/>
</dbReference>
<keyword evidence="4" id="KW-0808">Transferase</keyword>
<dbReference type="GO" id="GO:0071111">
    <property type="term" value="F:cyclic-guanylate-specific phosphodiesterase activity"/>
    <property type="evidence" value="ECO:0007669"/>
    <property type="project" value="InterPro"/>
</dbReference>
<dbReference type="PATRIC" id="fig|1543721.4.peg.260"/>
<dbReference type="KEGG" id="seds:AAY24_01225"/>
<keyword evidence="5" id="KW-1185">Reference proteome</keyword>
<dbReference type="EMBL" id="CP011412">
    <property type="protein sequence ID" value="AKH19190.1"/>
    <property type="molecule type" value="Genomic_DNA"/>
</dbReference>
<dbReference type="InterPro" id="IPR001633">
    <property type="entry name" value="EAL_dom"/>
</dbReference>
<dbReference type="AlphaFoldDB" id="A0A0F7JWR0"/>
<dbReference type="SUPFAM" id="SSF141868">
    <property type="entry name" value="EAL domain-like"/>
    <property type="match status" value="1"/>
</dbReference>
<dbReference type="Gene3D" id="3.40.50.2300">
    <property type="match status" value="1"/>
</dbReference>
<dbReference type="InterPro" id="IPR001789">
    <property type="entry name" value="Sig_transdc_resp-reg_receiver"/>
</dbReference>
<evidence type="ECO:0000256" key="1">
    <source>
        <dbReference type="PROSITE-ProRule" id="PRU00169"/>
    </source>
</evidence>
<dbReference type="OrthoDB" id="9812358at2"/>
<dbReference type="Gene3D" id="3.20.20.450">
    <property type="entry name" value="EAL domain"/>
    <property type="match status" value="1"/>
</dbReference>
<keyword evidence="4" id="KW-0418">Kinase</keyword>
<feature type="domain" description="Response regulatory" evidence="2">
    <location>
        <begin position="2"/>
        <end position="124"/>
    </location>
</feature>
<dbReference type="InterPro" id="IPR035919">
    <property type="entry name" value="EAL_sf"/>
</dbReference>
<dbReference type="PROSITE" id="PS50110">
    <property type="entry name" value="RESPONSE_REGULATORY"/>
    <property type="match status" value="1"/>
</dbReference>
<accession>A0A0F7JWR0</accession>
<feature type="domain" description="EAL" evidence="3">
    <location>
        <begin position="133"/>
        <end position="386"/>
    </location>
</feature>
<dbReference type="InterPro" id="IPR011006">
    <property type="entry name" value="CheY-like_superfamily"/>
</dbReference>
<name>A0A0F7JWR0_9GAMM</name>
<reference evidence="4 5" key="1">
    <citation type="journal article" date="2015" name="Genome Announc.">
        <title>Complete Genome Sequence of Sedimenticola thiotaurini Strain SIP-G1, a Polyphosphate- and Polyhydroxyalkanoate-Accumulating Sulfur-Oxidizing Gammaproteobacterium Isolated from Salt Marsh Sediments.</title>
        <authorList>
            <person name="Flood B.E."/>
            <person name="Jones D.S."/>
            <person name="Bailey J.V."/>
        </authorList>
    </citation>
    <scope>NUCLEOTIDE SEQUENCE [LARGE SCALE GENOMIC DNA]</scope>
    <source>
        <strain evidence="4 5">SIP-G1</strain>
    </source>
</reference>
<evidence type="ECO:0000259" key="3">
    <source>
        <dbReference type="PROSITE" id="PS50883"/>
    </source>
</evidence>
<evidence type="ECO:0000259" key="2">
    <source>
        <dbReference type="PROSITE" id="PS50110"/>
    </source>
</evidence>
<dbReference type="SMART" id="SM00052">
    <property type="entry name" value="EAL"/>
    <property type="match status" value="1"/>
</dbReference>
<dbReference type="InterPro" id="IPR050706">
    <property type="entry name" value="Cyclic-di-GMP_PDE-like"/>
</dbReference>
<gene>
    <name evidence="4" type="ORF">AAY24_01225</name>
</gene>
<proteinExistence type="predicted"/>